<evidence type="ECO:0000259" key="11">
    <source>
        <dbReference type="Pfam" id="PF00155"/>
    </source>
</evidence>
<dbReference type="Proteomes" id="UP000619534">
    <property type="component" value="Unassembled WGS sequence"/>
</dbReference>
<gene>
    <name evidence="12" type="primary">kbl</name>
    <name evidence="12" type="ORF">GCM10007216_20670</name>
</gene>
<evidence type="ECO:0000256" key="2">
    <source>
        <dbReference type="ARBA" id="ARBA00004746"/>
    </source>
</evidence>
<comment type="function">
    <text evidence="10">Catalyzes the decarboxylative condensation of pimeloyl-[acyl-carrier protein] and L-alanine to produce 8-amino-7-oxononanoate (AON), [acyl-carrier protein], and carbon dioxide.</text>
</comment>
<dbReference type="NCBIfam" id="TIGR00858">
    <property type="entry name" value="bioF"/>
    <property type="match status" value="1"/>
</dbReference>
<comment type="catalytic activity">
    <reaction evidence="9 10">
        <text>6-carboxyhexanoyl-[ACP] + L-alanine + H(+) = (8S)-8-amino-7-oxononanoate + holo-[ACP] + CO2</text>
        <dbReference type="Rhea" id="RHEA:42288"/>
        <dbReference type="Rhea" id="RHEA-COMP:9685"/>
        <dbReference type="Rhea" id="RHEA-COMP:9955"/>
        <dbReference type="ChEBI" id="CHEBI:15378"/>
        <dbReference type="ChEBI" id="CHEBI:16526"/>
        <dbReference type="ChEBI" id="CHEBI:57972"/>
        <dbReference type="ChEBI" id="CHEBI:64479"/>
        <dbReference type="ChEBI" id="CHEBI:78846"/>
        <dbReference type="ChEBI" id="CHEBI:149468"/>
        <dbReference type="EC" id="2.3.1.47"/>
    </reaction>
</comment>
<dbReference type="InterPro" id="IPR001917">
    <property type="entry name" value="Aminotrans_II_pyridoxalP_BS"/>
</dbReference>
<dbReference type="InterPro" id="IPR004839">
    <property type="entry name" value="Aminotransferase_I/II_large"/>
</dbReference>
<evidence type="ECO:0000256" key="4">
    <source>
        <dbReference type="ARBA" id="ARBA00011738"/>
    </source>
</evidence>
<keyword evidence="5 10" id="KW-0808">Transferase</keyword>
<dbReference type="Pfam" id="PF00155">
    <property type="entry name" value="Aminotran_1_2"/>
    <property type="match status" value="1"/>
</dbReference>
<keyword evidence="8" id="KW-0012">Acyltransferase</keyword>
<dbReference type="InterPro" id="IPR015421">
    <property type="entry name" value="PyrdxlP-dep_Trfase_major"/>
</dbReference>
<organism evidence="12 13">
    <name type="scientific">Thalassobacillus devorans</name>
    <dbReference type="NCBI Taxonomy" id="279813"/>
    <lineage>
        <taxon>Bacteria</taxon>
        <taxon>Bacillati</taxon>
        <taxon>Bacillota</taxon>
        <taxon>Bacilli</taxon>
        <taxon>Bacillales</taxon>
        <taxon>Bacillaceae</taxon>
        <taxon>Thalassobacillus</taxon>
    </lineage>
</organism>
<evidence type="ECO:0000313" key="12">
    <source>
        <dbReference type="EMBL" id="GGC89821.1"/>
    </source>
</evidence>
<dbReference type="CDD" id="cd06454">
    <property type="entry name" value="KBL_like"/>
    <property type="match status" value="1"/>
</dbReference>
<dbReference type="NCBIfam" id="TIGR01825">
    <property type="entry name" value="gly_Cac_T_rel"/>
    <property type="match status" value="1"/>
</dbReference>
<reference evidence="13" key="1">
    <citation type="journal article" date="2019" name="Int. J. Syst. Evol. Microbiol.">
        <title>The Global Catalogue of Microorganisms (GCM) 10K type strain sequencing project: providing services to taxonomists for standard genome sequencing and annotation.</title>
        <authorList>
            <consortium name="The Broad Institute Genomics Platform"/>
            <consortium name="The Broad Institute Genome Sequencing Center for Infectious Disease"/>
            <person name="Wu L."/>
            <person name="Ma J."/>
        </authorList>
    </citation>
    <scope>NUCLEOTIDE SEQUENCE [LARGE SCALE GENOMIC DNA]</scope>
    <source>
        <strain evidence="13">CCM 7282</strain>
    </source>
</reference>
<evidence type="ECO:0000256" key="10">
    <source>
        <dbReference type="RuleBase" id="RU003693"/>
    </source>
</evidence>
<comment type="caution">
    <text evidence="12">The sequence shown here is derived from an EMBL/GenBank/DDBJ whole genome shotgun (WGS) entry which is preliminary data.</text>
</comment>
<evidence type="ECO:0000256" key="7">
    <source>
        <dbReference type="ARBA" id="ARBA00022898"/>
    </source>
</evidence>
<keyword evidence="13" id="KW-1185">Reference proteome</keyword>
<dbReference type="InterPro" id="IPR004723">
    <property type="entry name" value="AONS_Archaea/Proteobacteria"/>
</dbReference>
<evidence type="ECO:0000256" key="6">
    <source>
        <dbReference type="ARBA" id="ARBA00022756"/>
    </source>
</evidence>
<dbReference type="Gene3D" id="3.90.1150.10">
    <property type="entry name" value="Aspartate Aminotransferase, domain 1"/>
    <property type="match status" value="1"/>
</dbReference>
<dbReference type="EMBL" id="BMCJ01000003">
    <property type="protein sequence ID" value="GGC89821.1"/>
    <property type="molecule type" value="Genomic_DNA"/>
</dbReference>
<accession>A0ABQ1P5L1</accession>
<evidence type="ECO:0000313" key="13">
    <source>
        <dbReference type="Proteomes" id="UP000619534"/>
    </source>
</evidence>
<comment type="similarity">
    <text evidence="3 10">Belongs to the class-II pyridoxal-phosphate-dependent aminotransferase family. BioF subfamily.</text>
</comment>
<dbReference type="InterPro" id="IPR010962">
    <property type="entry name" value="AONS_Archaea/Firmicutes"/>
</dbReference>
<dbReference type="Gene3D" id="3.40.640.10">
    <property type="entry name" value="Type I PLP-dependent aspartate aminotransferase-like (Major domain)"/>
    <property type="match status" value="1"/>
</dbReference>
<dbReference type="NCBIfam" id="NF005394">
    <property type="entry name" value="PRK06939.1"/>
    <property type="match status" value="1"/>
</dbReference>
<proteinExistence type="inferred from homology"/>
<dbReference type="PANTHER" id="PTHR13693">
    <property type="entry name" value="CLASS II AMINOTRANSFERASE/8-AMINO-7-OXONONANOATE SYNTHASE"/>
    <property type="match status" value="1"/>
</dbReference>
<dbReference type="PANTHER" id="PTHR13693:SF3">
    <property type="entry name" value="LD36009P"/>
    <property type="match status" value="1"/>
</dbReference>
<evidence type="ECO:0000256" key="8">
    <source>
        <dbReference type="ARBA" id="ARBA00023315"/>
    </source>
</evidence>
<comment type="pathway">
    <text evidence="2 10">Cofactor biosynthesis; biotin biosynthesis.</text>
</comment>
<dbReference type="RefSeq" id="WP_062445911.1">
    <property type="nucleotide sequence ID" value="NZ_BMCJ01000003.1"/>
</dbReference>
<evidence type="ECO:0000256" key="3">
    <source>
        <dbReference type="ARBA" id="ARBA00010008"/>
    </source>
</evidence>
<feature type="domain" description="Aminotransferase class I/classII large" evidence="11">
    <location>
        <begin position="40"/>
        <end position="380"/>
    </location>
</feature>
<dbReference type="InterPro" id="IPR050087">
    <property type="entry name" value="AON_synthase_class-II"/>
</dbReference>
<protein>
    <recommendedName>
        <fullName evidence="10">8-amino-7-ketopelargonate synthase</fullName>
        <ecNumber evidence="10">2.3.1.47</ecNumber>
    </recommendedName>
</protein>
<evidence type="ECO:0000256" key="9">
    <source>
        <dbReference type="ARBA" id="ARBA00047715"/>
    </source>
</evidence>
<keyword evidence="7 10" id="KW-0663">Pyridoxal phosphate</keyword>
<name>A0ABQ1P5L1_9BACI</name>
<dbReference type="PROSITE" id="PS00599">
    <property type="entry name" value="AA_TRANSFER_CLASS_2"/>
    <property type="match status" value="1"/>
</dbReference>
<dbReference type="InterPro" id="IPR015422">
    <property type="entry name" value="PyrdxlP-dep_Trfase_small"/>
</dbReference>
<sequence>MKGFEYLQKELDQMKDQGTFRELIPLESPQGSRVKIKGKEVIQLSSNNYLGLTSHPKMKEAAEKAVREYGAGTGSVRTIAGTLQMHEEYEKKLAKFKHTEAALVFQSGFTTNQGVLSSILTEEDVVISDELNHASIIDGIRLTKAGRKIYKHVDMKSLEEKLKESGDYRTRLIVTDGVFSMDGNIAPLPEIVELAEKYEALVMVDDAHASGVLGENGRGTVNHFGLDGRVHIQVGTLSKAIGVLGGYVASSQTLKEYLIHKGRPFLFSTSHPPAVTAACDAAIDVLLEEPELIQKLWDNTKFFKDGLKSLGFDIGISETPVTPVMVGDDSLTHKFSDELFNEGVFAQGIVFPTVQRGKGRVRTIVTAEHSKEELQEALTAFERAGKKLNIIS</sequence>
<keyword evidence="6" id="KW-0093">Biotin biosynthesis</keyword>
<comment type="subunit">
    <text evidence="4 10">Homodimer.</text>
</comment>
<comment type="cofactor">
    <cofactor evidence="1 10">
        <name>pyridoxal 5'-phosphate</name>
        <dbReference type="ChEBI" id="CHEBI:597326"/>
    </cofactor>
</comment>
<evidence type="ECO:0000256" key="1">
    <source>
        <dbReference type="ARBA" id="ARBA00001933"/>
    </source>
</evidence>
<evidence type="ECO:0000256" key="5">
    <source>
        <dbReference type="ARBA" id="ARBA00022679"/>
    </source>
</evidence>
<dbReference type="EC" id="2.3.1.47" evidence="10"/>
<dbReference type="SUPFAM" id="SSF53383">
    <property type="entry name" value="PLP-dependent transferases"/>
    <property type="match status" value="1"/>
</dbReference>
<dbReference type="InterPro" id="IPR015424">
    <property type="entry name" value="PyrdxlP-dep_Trfase"/>
</dbReference>